<evidence type="ECO:0000256" key="9">
    <source>
        <dbReference type="ARBA" id="ARBA00022723"/>
    </source>
</evidence>
<evidence type="ECO:0000256" key="12">
    <source>
        <dbReference type="ARBA" id="ARBA00022842"/>
    </source>
</evidence>
<keyword evidence="13" id="KW-0289">Folate biosynthesis</keyword>
<evidence type="ECO:0000256" key="19">
    <source>
        <dbReference type="ARBA" id="ARBA00049035"/>
    </source>
</evidence>
<comment type="pathway">
    <text evidence="3">Cofactor biosynthesis; tetrahydrofolylpolyglutamate biosynthesis.</text>
</comment>
<keyword evidence="10 21" id="KW-0547">Nucleotide-binding</keyword>
<dbReference type="EC" id="6.3.2.12" evidence="5"/>
<evidence type="ECO:0000259" key="22">
    <source>
        <dbReference type="Pfam" id="PF02875"/>
    </source>
</evidence>
<evidence type="ECO:0000256" key="14">
    <source>
        <dbReference type="ARBA" id="ARBA00030048"/>
    </source>
</evidence>
<comment type="pathway">
    <text evidence="2">Cofactor biosynthesis; tetrahydrofolate biosynthesis; 7,8-dihydrofolate from 2-amino-4-hydroxy-6-hydroxymethyl-7,8-dihydropteridine diphosphate and 4-aminobenzoate: step 2/2.</text>
</comment>
<dbReference type="Proteomes" id="UP001596052">
    <property type="component" value="Unassembled WGS sequence"/>
</dbReference>
<keyword evidence="12" id="KW-0460">Magnesium</keyword>
<comment type="catalytic activity">
    <reaction evidence="20">
        <text>7,8-dihydropteroate + L-glutamate + ATP = 7,8-dihydrofolate + ADP + phosphate + H(+)</text>
        <dbReference type="Rhea" id="RHEA:23584"/>
        <dbReference type="ChEBI" id="CHEBI:15378"/>
        <dbReference type="ChEBI" id="CHEBI:17839"/>
        <dbReference type="ChEBI" id="CHEBI:29985"/>
        <dbReference type="ChEBI" id="CHEBI:30616"/>
        <dbReference type="ChEBI" id="CHEBI:43474"/>
        <dbReference type="ChEBI" id="CHEBI:57451"/>
        <dbReference type="ChEBI" id="CHEBI:456216"/>
        <dbReference type="EC" id="6.3.2.12"/>
    </reaction>
</comment>
<dbReference type="PANTHER" id="PTHR11136">
    <property type="entry name" value="FOLYLPOLYGLUTAMATE SYNTHASE-RELATED"/>
    <property type="match status" value="1"/>
</dbReference>
<evidence type="ECO:0000256" key="13">
    <source>
        <dbReference type="ARBA" id="ARBA00022909"/>
    </source>
</evidence>
<comment type="caution">
    <text evidence="24">The sequence shown here is derived from an EMBL/GenBank/DDBJ whole genome shotgun (WGS) entry which is preliminary data.</text>
</comment>
<evidence type="ECO:0000256" key="10">
    <source>
        <dbReference type="ARBA" id="ARBA00022741"/>
    </source>
</evidence>
<evidence type="ECO:0000256" key="20">
    <source>
        <dbReference type="ARBA" id="ARBA00049161"/>
    </source>
</evidence>
<dbReference type="SUPFAM" id="SSF53623">
    <property type="entry name" value="MurD-like peptide ligases, catalytic domain"/>
    <property type="match status" value="1"/>
</dbReference>
<evidence type="ECO:0000256" key="1">
    <source>
        <dbReference type="ARBA" id="ARBA00002714"/>
    </source>
</evidence>
<evidence type="ECO:0000259" key="23">
    <source>
        <dbReference type="Pfam" id="PF08245"/>
    </source>
</evidence>
<evidence type="ECO:0000313" key="25">
    <source>
        <dbReference type="Proteomes" id="UP001596052"/>
    </source>
</evidence>
<feature type="domain" description="Mur ligase central" evidence="23">
    <location>
        <begin position="47"/>
        <end position="198"/>
    </location>
</feature>
<keyword evidence="8 21" id="KW-0436">Ligase</keyword>
<dbReference type="Pfam" id="PF02875">
    <property type="entry name" value="Mur_ligase_C"/>
    <property type="match status" value="1"/>
</dbReference>
<keyword evidence="25" id="KW-1185">Reference proteome</keyword>
<evidence type="ECO:0000256" key="3">
    <source>
        <dbReference type="ARBA" id="ARBA00005150"/>
    </source>
</evidence>
<evidence type="ECO:0000256" key="11">
    <source>
        <dbReference type="ARBA" id="ARBA00022840"/>
    </source>
</evidence>
<comment type="function">
    <text evidence="1">Functions in two distinct reactions of the de novo folate biosynthetic pathway. Catalyzes the addition of a glutamate residue to dihydropteroate (7,8-dihydropteroate or H2Pte) to form dihydrofolate (7,8-dihydrofolate monoglutamate or H2Pte-Glu). Also catalyzes successive additions of L-glutamate to tetrahydrofolate or 10-formyltetrahydrofolate or 5,10-methylenetetrahydrofolate, leading to folylpolyglutamate derivatives.</text>
</comment>
<gene>
    <name evidence="24" type="ORF">ACFQDI_15375</name>
</gene>
<sequence length="407" mass="44180">MMNDKAQKEIDWLYSTQFYGIKLGLDNVQRLLSELKLPAAGQKFIHVAGTNGKGSTCAFMHSILKAAGINAGLFTSPHLIHFGERIRDAERMITAEEIAAGVNRLRERVAGWDPHPTFFELTLALALEWFAQQGCPWVVLETGLGGRLDATNAIMPEVSVITPIGWDHMDMLGDTLAKIAAEKAGIIKPGVPVVTIDQEPEAMEEIAFAAAERGAPLTIIYSPWHGETGLAGPHQRWNAALAAAALHAAGFELEEEVIARGLREVQWPARFQKAGGCIIDGAHNLDSARVLAQTWREQFPDERAEMIFGAVAGKDTAAVMRELAPIAGSWRFTGFESPRALTPEALREIWNGLGIEARPVTLHARVADALKAMKPEARTLIAGSLYLAGEALALLEDRAAAFEKSAQ</sequence>
<reference evidence="25" key="1">
    <citation type="journal article" date="2019" name="Int. J. Syst. Evol. Microbiol.">
        <title>The Global Catalogue of Microorganisms (GCM) 10K type strain sequencing project: providing services to taxonomists for standard genome sequencing and annotation.</title>
        <authorList>
            <consortium name="The Broad Institute Genomics Platform"/>
            <consortium name="The Broad Institute Genome Sequencing Center for Infectious Disease"/>
            <person name="Wu L."/>
            <person name="Ma J."/>
        </authorList>
    </citation>
    <scope>NUCLEOTIDE SEQUENCE [LARGE SCALE GENOMIC DNA]</scope>
    <source>
        <strain evidence="25">CGMCC 4.1469</strain>
    </source>
</reference>
<evidence type="ECO:0000313" key="24">
    <source>
        <dbReference type="EMBL" id="MFC5456244.1"/>
    </source>
</evidence>
<dbReference type="PIRSF" id="PIRSF001563">
    <property type="entry name" value="Folylpolyglu_synth"/>
    <property type="match status" value="1"/>
</dbReference>
<organism evidence="24 25">
    <name type="scientific">Prosthecobacter fluviatilis</name>
    <dbReference type="NCBI Taxonomy" id="445931"/>
    <lineage>
        <taxon>Bacteria</taxon>
        <taxon>Pseudomonadati</taxon>
        <taxon>Verrucomicrobiota</taxon>
        <taxon>Verrucomicrobiia</taxon>
        <taxon>Verrucomicrobiales</taxon>
        <taxon>Verrucomicrobiaceae</taxon>
        <taxon>Prosthecobacter</taxon>
    </lineage>
</organism>
<evidence type="ECO:0000256" key="18">
    <source>
        <dbReference type="ARBA" id="ARBA00047808"/>
    </source>
</evidence>
<evidence type="ECO:0000256" key="7">
    <source>
        <dbReference type="ARBA" id="ARBA00019357"/>
    </source>
</evidence>
<dbReference type="InterPro" id="IPR001645">
    <property type="entry name" value="Folylpolyglutamate_synth"/>
</dbReference>
<dbReference type="PANTHER" id="PTHR11136:SF0">
    <property type="entry name" value="DIHYDROFOLATE SYNTHETASE-RELATED"/>
    <property type="match status" value="1"/>
</dbReference>
<name>A0ABW0KSA3_9BACT</name>
<accession>A0ABW0KSA3</accession>
<dbReference type="InterPro" id="IPR036615">
    <property type="entry name" value="Mur_ligase_C_dom_sf"/>
</dbReference>
<feature type="domain" description="Mur ligase C-terminal" evidence="22">
    <location>
        <begin position="277"/>
        <end position="384"/>
    </location>
</feature>
<evidence type="ECO:0000256" key="5">
    <source>
        <dbReference type="ARBA" id="ARBA00013023"/>
    </source>
</evidence>
<evidence type="ECO:0000256" key="17">
    <source>
        <dbReference type="ARBA" id="ARBA00047493"/>
    </source>
</evidence>
<comment type="catalytic activity">
    <reaction evidence="17">
        <text>(6S)-5,6,7,8-tetrahydrofolyl-(gamma-L-Glu)(n) + L-glutamate + ATP = (6S)-5,6,7,8-tetrahydrofolyl-(gamma-L-Glu)(n+1) + ADP + phosphate + H(+)</text>
        <dbReference type="Rhea" id="RHEA:10580"/>
        <dbReference type="Rhea" id="RHEA-COMP:14738"/>
        <dbReference type="Rhea" id="RHEA-COMP:14740"/>
        <dbReference type="ChEBI" id="CHEBI:15378"/>
        <dbReference type="ChEBI" id="CHEBI:29985"/>
        <dbReference type="ChEBI" id="CHEBI:30616"/>
        <dbReference type="ChEBI" id="CHEBI:43474"/>
        <dbReference type="ChEBI" id="CHEBI:141005"/>
        <dbReference type="ChEBI" id="CHEBI:456216"/>
        <dbReference type="EC" id="6.3.2.17"/>
    </reaction>
</comment>
<dbReference type="InterPro" id="IPR018109">
    <property type="entry name" value="Folylpolyglutamate_synth_CS"/>
</dbReference>
<dbReference type="GO" id="GO:0016874">
    <property type="term" value="F:ligase activity"/>
    <property type="evidence" value="ECO:0007669"/>
    <property type="project" value="UniProtKB-KW"/>
</dbReference>
<proteinExistence type="inferred from homology"/>
<evidence type="ECO:0000256" key="2">
    <source>
        <dbReference type="ARBA" id="ARBA00004799"/>
    </source>
</evidence>
<comment type="catalytic activity">
    <reaction evidence="18">
        <text>10-formyltetrahydrofolyl-(gamma-L-Glu)(n) + L-glutamate + ATP = 10-formyltetrahydrofolyl-(gamma-L-Glu)(n+1) + ADP + phosphate + H(+)</text>
        <dbReference type="Rhea" id="RHEA:51904"/>
        <dbReference type="Rhea" id="RHEA-COMP:13088"/>
        <dbReference type="Rhea" id="RHEA-COMP:14300"/>
        <dbReference type="ChEBI" id="CHEBI:15378"/>
        <dbReference type="ChEBI" id="CHEBI:29985"/>
        <dbReference type="ChEBI" id="CHEBI:30616"/>
        <dbReference type="ChEBI" id="CHEBI:43474"/>
        <dbReference type="ChEBI" id="CHEBI:134413"/>
        <dbReference type="ChEBI" id="CHEBI:456216"/>
        <dbReference type="EC" id="6.3.2.17"/>
    </reaction>
</comment>
<evidence type="ECO:0000256" key="8">
    <source>
        <dbReference type="ARBA" id="ARBA00022598"/>
    </source>
</evidence>
<evidence type="ECO:0000256" key="4">
    <source>
        <dbReference type="ARBA" id="ARBA00008276"/>
    </source>
</evidence>
<dbReference type="Gene3D" id="3.40.1190.10">
    <property type="entry name" value="Mur-like, catalytic domain"/>
    <property type="match status" value="1"/>
</dbReference>
<dbReference type="EC" id="6.3.2.17" evidence="6"/>
<evidence type="ECO:0000256" key="16">
    <source>
        <dbReference type="ARBA" id="ARBA00032510"/>
    </source>
</evidence>
<keyword evidence="11 21" id="KW-0067">ATP-binding</keyword>
<keyword evidence="9" id="KW-0479">Metal-binding</keyword>
<dbReference type="NCBIfam" id="TIGR01499">
    <property type="entry name" value="folC"/>
    <property type="match status" value="1"/>
</dbReference>
<dbReference type="Gene3D" id="3.90.190.20">
    <property type="entry name" value="Mur ligase, C-terminal domain"/>
    <property type="match status" value="1"/>
</dbReference>
<comment type="similarity">
    <text evidence="4 21">Belongs to the folylpolyglutamate synthase family.</text>
</comment>
<dbReference type="Pfam" id="PF08245">
    <property type="entry name" value="Mur_ligase_M"/>
    <property type="match status" value="1"/>
</dbReference>
<dbReference type="InterPro" id="IPR004101">
    <property type="entry name" value="Mur_ligase_C"/>
</dbReference>
<evidence type="ECO:0000256" key="21">
    <source>
        <dbReference type="PIRNR" id="PIRNR001563"/>
    </source>
</evidence>
<dbReference type="InterPro" id="IPR036565">
    <property type="entry name" value="Mur-like_cat_sf"/>
</dbReference>
<dbReference type="PROSITE" id="PS01011">
    <property type="entry name" value="FOLYLPOLYGLU_SYNT_1"/>
    <property type="match status" value="1"/>
</dbReference>
<protein>
    <recommendedName>
        <fullName evidence="7">Dihydrofolate synthase/folylpolyglutamate synthase</fullName>
        <ecNumber evidence="5">6.3.2.12</ecNumber>
        <ecNumber evidence="6">6.3.2.17</ecNumber>
    </recommendedName>
    <alternativeName>
        <fullName evidence="16">Folylpoly-gamma-glutamate synthetase-dihydrofolate synthetase</fullName>
    </alternativeName>
    <alternativeName>
        <fullName evidence="14">Folylpolyglutamate synthetase</fullName>
    </alternativeName>
    <alternativeName>
        <fullName evidence="15">Tetrahydrofolylpolyglutamate synthase</fullName>
    </alternativeName>
</protein>
<evidence type="ECO:0000256" key="6">
    <source>
        <dbReference type="ARBA" id="ARBA00013025"/>
    </source>
</evidence>
<evidence type="ECO:0000256" key="15">
    <source>
        <dbReference type="ARBA" id="ARBA00030592"/>
    </source>
</evidence>
<dbReference type="SUPFAM" id="SSF53244">
    <property type="entry name" value="MurD-like peptide ligases, peptide-binding domain"/>
    <property type="match status" value="1"/>
</dbReference>
<dbReference type="EMBL" id="JBHSMQ010000005">
    <property type="protein sequence ID" value="MFC5456244.1"/>
    <property type="molecule type" value="Genomic_DNA"/>
</dbReference>
<dbReference type="InterPro" id="IPR013221">
    <property type="entry name" value="Mur_ligase_cen"/>
</dbReference>
<comment type="catalytic activity">
    <reaction evidence="19">
        <text>(6R)-5,10-methylenetetrahydrofolyl-(gamma-L-Glu)(n) + L-glutamate + ATP = (6R)-5,10-methylenetetrahydrofolyl-(gamma-L-Glu)(n+1) + ADP + phosphate + H(+)</text>
        <dbReference type="Rhea" id="RHEA:51912"/>
        <dbReference type="Rhea" id="RHEA-COMP:13257"/>
        <dbReference type="Rhea" id="RHEA-COMP:13258"/>
        <dbReference type="ChEBI" id="CHEBI:15378"/>
        <dbReference type="ChEBI" id="CHEBI:29985"/>
        <dbReference type="ChEBI" id="CHEBI:30616"/>
        <dbReference type="ChEBI" id="CHEBI:43474"/>
        <dbReference type="ChEBI" id="CHEBI:136572"/>
        <dbReference type="ChEBI" id="CHEBI:456216"/>
        <dbReference type="EC" id="6.3.2.17"/>
    </reaction>
</comment>